<dbReference type="SUPFAM" id="SSF47336">
    <property type="entry name" value="ACP-like"/>
    <property type="match status" value="1"/>
</dbReference>
<evidence type="ECO:0000256" key="3">
    <source>
        <dbReference type="SAM" id="MobiDB-lite"/>
    </source>
</evidence>
<comment type="caution">
    <text evidence="5">The sequence shown here is derived from an EMBL/GenBank/DDBJ whole genome shotgun (WGS) entry which is preliminary data.</text>
</comment>
<dbReference type="InterPro" id="IPR042099">
    <property type="entry name" value="ANL_N_sf"/>
</dbReference>
<evidence type="ECO:0000313" key="6">
    <source>
        <dbReference type="Proteomes" id="UP001620295"/>
    </source>
</evidence>
<protein>
    <submittedName>
        <fullName evidence="5">Amino acid adenylation domain-containing protein</fullName>
    </submittedName>
</protein>
<proteinExistence type="predicted"/>
<evidence type="ECO:0000256" key="2">
    <source>
        <dbReference type="ARBA" id="ARBA00022553"/>
    </source>
</evidence>
<feature type="domain" description="Carrier" evidence="4">
    <location>
        <begin position="653"/>
        <end position="728"/>
    </location>
</feature>
<gene>
    <name evidence="5" type="ORF">ACI2L5_20015</name>
</gene>
<dbReference type="Gene3D" id="1.10.1200.10">
    <property type="entry name" value="ACP-like"/>
    <property type="match status" value="1"/>
</dbReference>
<dbReference type="RefSeq" id="WP_404746751.1">
    <property type="nucleotide sequence ID" value="NZ_JBJDQH010000006.1"/>
</dbReference>
<dbReference type="InterPro" id="IPR020459">
    <property type="entry name" value="AMP-binding"/>
</dbReference>
<dbReference type="InterPro" id="IPR010071">
    <property type="entry name" value="AA_adenyl_dom"/>
</dbReference>
<organism evidence="5 6">
    <name type="scientific">Streptomyces milbemycinicus</name>
    <dbReference type="NCBI Taxonomy" id="476552"/>
    <lineage>
        <taxon>Bacteria</taxon>
        <taxon>Bacillati</taxon>
        <taxon>Actinomycetota</taxon>
        <taxon>Actinomycetes</taxon>
        <taxon>Kitasatosporales</taxon>
        <taxon>Streptomycetaceae</taxon>
        <taxon>Streptomyces</taxon>
    </lineage>
</organism>
<dbReference type="PROSITE" id="PS50075">
    <property type="entry name" value="CARRIER"/>
    <property type="match status" value="1"/>
</dbReference>
<dbReference type="Pfam" id="PF00501">
    <property type="entry name" value="AMP-binding"/>
    <property type="match status" value="1"/>
</dbReference>
<dbReference type="NCBIfam" id="TIGR01733">
    <property type="entry name" value="AA-adenyl-dom"/>
    <property type="match status" value="1"/>
</dbReference>
<dbReference type="PANTHER" id="PTHR45527">
    <property type="entry name" value="NONRIBOSOMAL PEPTIDE SYNTHETASE"/>
    <property type="match status" value="1"/>
</dbReference>
<dbReference type="PRINTS" id="PR00154">
    <property type="entry name" value="AMPBINDING"/>
</dbReference>
<dbReference type="PANTHER" id="PTHR45527:SF1">
    <property type="entry name" value="FATTY ACID SYNTHASE"/>
    <property type="match status" value="1"/>
</dbReference>
<dbReference type="PROSITE" id="PS00455">
    <property type="entry name" value="AMP_BINDING"/>
    <property type="match status" value="1"/>
</dbReference>
<dbReference type="SUPFAM" id="SSF56801">
    <property type="entry name" value="Acetyl-CoA synthetase-like"/>
    <property type="match status" value="1"/>
</dbReference>
<reference evidence="5 6" key="1">
    <citation type="submission" date="2024-11" db="EMBL/GenBank/DDBJ databases">
        <title>The Natural Products Discovery Center: Release of the First 8490 Sequenced Strains for Exploring Actinobacteria Biosynthetic Diversity.</title>
        <authorList>
            <person name="Kalkreuter E."/>
            <person name="Kautsar S.A."/>
            <person name="Yang D."/>
            <person name="Bader C.D."/>
            <person name="Teijaro C.N."/>
            <person name="Fluegel L."/>
            <person name="Davis C.M."/>
            <person name="Simpson J.R."/>
            <person name="Lauterbach L."/>
            <person name="Steele A.D."/>
            <person name="Gui C."/>
            <person name="Meng S."/>
            <person name="Li G."/>
            <person name="Viehrig K."/>
            <person name="Ye F."/>
            <person name="Su P."/>
            <person name="Kiefer A.F."/>
            <person name="Nichols A."/>
            <person name="Cepeda A.J."/>
            <person name="Yan W."/>
            <person name="Fan B."/>
            <person name="Jiang Y."/>
            <person name="Adhikari A."/>
            <person name="Zheng C.-J."/>
            <person name="Schuster L."/>
            <person name="Cowan T.M."/>
            <person name="Smanski M.J."/>
            <person name="Chevrette M.G."/>
            <person name="De Carvalho L.P.S."/>
            <person name="Shen B."/>
        </authorList>
    </citation>
    <scope>NUCLEOTIDE SEQUENCE [LARGE SCALE GENOMIC DNA]</scope>
    <source>
        <strain evidence="5 6">NPDC020863</strain>
    </source>
</reference>
<dbReference type="CDD" id="cd05930">
    <property type="entry name" value="A_NRPS"/>
    <property type="match status" value="1"/>
</dbReference>
<dbReference type="Gene3D" id="3.40.50.12780">
    <property type="entry name" value="N-terminal domain of ligase-like"/>
    <property type="match status" value="1"/>
</dbReference>
<dbReference type="InterPro" id="IPR036736">
    <property type="entry name" value="ACP-like_sf"/>
</dbReference>
<keyword evidence="6" id="KW-1185">Reference proteome</keyword>
<dbReference type="InterPro" id="IPR020845">
    <property type="entry name" value="AMP-binding_CS"/>
</dbReference>
<dbReference type="EMBL" id="JBJDQH010000006">
    <property type="protein sequence ID" value="MFK4267203.1"/>
    <property type="molecule type" value="Genomic_DNA"/>
</dbReference>
<dbReference type="Pfam" id="PF00550">
    <property type="entry name" value="PP-binding"/>
    <property type="match status" value="1"/>
</dbReference>
<feature type="non-terminal residue" evidence="5">
    <location>
        <position position="1"/>
    </location>
</feature>
<accession>A0ABW8LMQ6</accession>
<evidence type="ECO:0000256" key="1">
    <source>
        <dbReference type="ARBA" id="ARBA00022450"/>
    </source>
</evidence>
<name>A0ABW8LMQ6_9ACTN</name>
<keyword evidence="2" id="KW-0597">Phosphoprotein</keyword>
<feature type="compositionally biased region" description="Basic and acidic residues" evidence="3">
    <location>
        <begin position="725"/>
        <end position="742"/>
    </location>
</feature>
<feature type="compositionally biased region" description="Basic residues" evidence="3">
    <location>
        <begin position="743"/>
        <end position="754"/>
    </location>
</feature>
<dbReference type="SMART" id="SM00823">
    <property type="entry name" value="PKS_PP"/>
    <property type="match status" value="1"/>
</dbReference>
<dbReference type="Proteomes" id="UP001620295">
    <property type="component" value="Unassembled WGS sequence"/>
</dbReference>
<dbReference type="Gene3D" id="3.30.300.30">
    <property type="match status" value="1"/>
</dbReference>
<evidence type="ECO:0000313" key="5">
    <source>
        <dbReference type="EMBL" id="MFK4267203.1"/>
    </source>
</evidence>
<dbReference type="Gene3D" id="3.30.559.30">
    <property type="entry name" value="Nonribosomal peptide synthetase, condensation domain"/>
    <property type="match status" value="1"/>
</dbReference>
<dbReference type="InterPro" id="IPR045851">
    <property type="entry name" value="AMP-bd_C_sf"/>
</dbReference>
<dbReference type="InterPro" id="IPR020806">
    <property type="entry name" value="PKS_PP-bd"/>
</dbReference>
<dbReference type="InterPro" id="IPR000873">
    <property type="entry name" value="AMP-dep_synth/lig_dom"/>
</dbReference>
<sequence>RGMRERVLEALEDQHVPFDQVVAALNPERRYGVTPYADLALTPVVPETRAPALGGHRLRRFALSGEGADWAAKGAVTVSFQEQNGSLRGLLAYRGDRIARAEAERLAALTAAVLADLVDRPDRPLASLPRIGTDERAALAALEEGPAAAPPTTVPQLIAARVRATPDATAVDTPEGPVSYAELDTRARRLAARIAQPVRQGEPVVAVLLDRGPDLVVAMLAAWYAGCAYCPVDPGYPPERVAYILDDLGARVVITEGTPSPQLPDKITAFDVTETTRNTAGDAPEPPGADDPAYVVYTSGSTGLPKGVVVRHGGLAQHALWFADLLALGPADRVSQLINVGFDAAVSEIWPTLTAGAALVPHRGTVFPGEVSGWLDTHQVTVAVVPAALAETIWAHGEPPRALRQLVYGGAALGSAPPPGLPYGLVNCYGPTEATVTAAGHTVTPGEADFRPGRVGRPAAGVRVYVVDESGHRCPVGVKGEILIGGGGVALGYWRRPELTAERFLPDGPEGAPGPVYRTGDLGRWLPDGTLEFIGRADRQLKVRGHRIEPEEIEARLAAHPLVAQAAVRAFEAASARLVAYAVPSADPAAAPAPANATASVLAALRETLPPPLVPDALVWLDGLPLTPHGKVDHAALPRPGRADLVGAAPAVAPQGDRERRIAALWREVLGVDTVGVHDNFFDLGGDSLRLATLQRRLEGAFGIELPVQRLFEHATVHAMARAIDGPDEREHASSAAEDFRERARKGRRARQRDRRPTTGRKEEETDA</sequence>
<evidence type="ECO:0000259" key="4">
    <source>
        <dbReference type="PROSITE" id="PS50075"/>
    </source>
</evidence>
<dbReference type="InterPro" id="IPR025110">
    <property type="entry name" value="AMP-bd_C"/>
</dbReference>
<feature type="region of interest" description="Disordered" evidence="3">
    <location>
        <begin position="724"/>
        <end position="768"/>
    </location>
</feature>
<dbReference type="Pfam" id="PF13193">
    <property type="entry name" value="AMP-binding_C"/>
    <property type="match status" value="1"/>
</dbReference>
<keyword evidence="1" id="KW-0596">Phosphopantetheine</keyword>
<dbReference type="SUPFAM" id="SSF52777">
    <property type="entry name" value="CoA-dependent acyltransferases"/>
    <property type="match status" value="1"/>
</dbReference>
<feature type="compositionally biased region" description="Basic and acidic residues" evidence="3">
    <location>
        <begin position="755"/>
        <end position="768"/>
    </location>
</feature>
<dbReference type="InterPro" id="IPR009081">
    <property type="entry name" value="PP-bd_ACP"/>
</dbReference>